<sequence length="523" mass="58179">MAMVAKKLVLPTRPGLEDDKMSQHPDESTFVSKLESVALLQDMDDTTRRLIMQSLQVRRYYPGDVVFYKGTEGTSLFFVQQGTFDVIVGENNADPADPMSYRVDQIQSGSVFGEIALLLSMPRTATICAHTEAVVHELQRSDFEAVAARSIVLNKRLQAIKEERFVRFRKDLEAACFNPDNLEPKQRAYLMEVFKQIDTDGSGAIDVAELAVMLTRLAGRFFSDEQVTAMMDMLDQDSNGSIEAPEFLAGLPLLAKWLVASMPAASADPFTPTTELDLEQVELLQGMDAASRLKIIVALKRRHFNKGDIAFNKGSTGQSLFFLQQGVMDVVVGDGNADPAHPNSMVVDQIPSGSVFGEMALLLSMPRTATIRTASDTAVAYELERTAFEQAAAQSPILNRRLQAIKEERFARFREDLDTAVLRPEEMDDKQRAHLLEVFKQIDEDGSGAIDQDEFAAMLGRLSGRTFSDDELAGMLKAFDKDGNDTIEAEEFLAGLPLLAKWLTNEEREKQKTASRLDEMYFV</sequence>
<dbReference type="SMART" id="SM00054">
    <property type="entry name" value="EFh"/>
    <property type="match status" value="4"/>
</dbReference>
<dbReference type="CDD" id="cd00051">
    <property type="entry name" value="EFh"/>
    <property type="match status" value="2"/>
</dbReference>
<dbReference type="AlphaFoldDB" id="A0A7S3KX92"/>
<dbReference type="PROSITE" id="PS00018">
    <property type="entry name" value="EF_HAND_1"/>
    <property type="match status" value="4"/>
</dbReference>
<protein>
    <recommendedName>
        <fullName evidence="5">Calmodulin</fullName>
    </recommendedName>
</protein>
<dbReference type="PANTHER" id="PTHR11635">
    <property type="entry name" value="CAMP-DEPENDENT PROTEIN KINASE REGULATORY CHAIN"/>
    <property type="match status" value="1"/>
</dbReference>
<dbReference type="InterPro" id="IPR018247">
    <property type="entry name" value="EF_Hand_1_Ca_BS"/>
</dbReference>
<evidence type="ECO:0000256" key="1">
    <source>
        <dbReference type="ARBA" id="ARBA00022837"/>
    </source>
</evidence>
<name>A0A7S3KX92_9STRA</name>
<organism evidence="4">
    <name type="scientific">Amphora coffeiformis</name>
    <dbReference type="NCBI Taxonomy" id="265554"/>
    <lineage>
        <taxon>Eukaryota</taxon>
        <taxon>Sar</taxon>
        <taxon>Stramenopiles</taxon>
        <taxon>Ochrophyta</taxon>
        <taxon>Bacillariophyta</taxon>
        <taxon>Bacillariophyceae</taxon>
        <taxon>Bacillariophycidae</taxon>
        <taxon>Thalassiophysales</taxon>
        <taxon>Catenulaceae</taxon>
        <taxon>Amphora</taxon>
    </lineage>
</organism>
<dbReference type="PANTHER" id="PTHR11635:SF152">
    <property type="entry name" value="CAMP-DEPENDENT PROTEIN KINASE TYPE I REGULATORY SUBUNIT-RELATED"/>
    <property type="match status" value="1"/>
</dbReference>
<dbReference type="Pfam" id="PF00027">
    <property type="entry name" value="cNMP_binding"/>
    <property type="match status" value="2"/>
</dbReference>
<dbReference type="GO" id="GO:0005829">
    <property type="term" value="C:cytosol"/>
    <property type="evidence" value="ECO:0007669"/>
    <property type="project" value="TreeGrafter"/>
</dbReference>
<keyword evidence="1" id="KW-0106">Calcium</keyword>
<dbReference type="InterPro" id="IPR002048">
    <property type="entry name" value="EF_hand_dom"/>
</dbReference>
<dbReference type="CDD" id="cd00038">
    <property type="entry name" value="CAP_ED"/>
    <property type="match status" value="2"/>
</dbReference>
<dbReference type="Pfam" id="PF13499">
    <property type="entry name" value="EF-hand_7"/>
    <property type="match status" value="2"/>
</dbReference>
<accession>A0A7S3KX92</accession>
<dbReference type="InterPro" id="IPR000595">
    <property type="entry name" value="cNMP-bd_dom"/>
</dbReference>
<evidence type="ECO:0000259" key="3">
    <source>
        <dbReference type="PROSITE" id="PS50222"/>
    </source>
</evidence>
<reference evidence="4" key="1">
    <citation type="submission" date="2021-01" db="EMBL/GenBank/DDBJ databases">
        <authorList>
            <person name="Corre E."/>
            <person name="Pelletier E."/>
            <person name="Niang G."/>
            <person name="Scheremetjew M."/>
            <person name="Finn R."/>
            <person name="Kale V."/>
            <person name="Holt S."/>
            <person name="Cochrane G."/>
            <person name="Meng A."/>
            <person name="Brown T."/>
            <person name="Cohen L."/>
        </authorList>
    </citation>
    <scope>NUCLEOTIDE SEQUENCE</scope>
    <source>
        <strain evidence="4">CCMP127</strain>
    </source>
</reference>
<dbReference type="PROSITE" id="PS50042">
    <property type="entry name" value="CNMP_BINDING_3"/>
    <property type="match status" value="2"/>
</dbReference>
<dbReference type="SMART" id="SM00100">
    <property type="entry name" value="cNMP"/>
    <property type="match status" value="2"/>
</dbReference>
<dbReference type="PROSITE" id="PS00889">
    <property type="entry name" value="CNMP_BINDING_2"/>
    <property type="match status" value="2"/>
</dbReference>
<dbReference type="GO" id="GO:0005952">
    <property type="term" value="C:cAMP-dependent protein kinase complex"/>
    <property type="evidence" value="ECO:0007669"/>
    <property type="project" value="InterPro"/>
</dbReference>
<dbReference type="SUPFAM" id="SSF47473">
    <property type="entry name" value="EF-hand"/>
    <property type="match status" value="1"/>
</dbReference>
<dbReference type="SUPFAM" id="SSF51206">
    <property type="entry name" value="cAMP-binding domain-like"/>
    <property type="match status" value="2"/>
</dbReference>
<feature type="domain" description="EF-hand" evidence="3">
    <location>
        <begin position="467"/>
        <end position="502"/>
    </location>
</feature>
<gene>
    <name evidence="4" type="ORF">ACOF00016_LOCUS1972</name>
</gene>
<evidence type="ECO:0000313" key="4">
    <source>
        <dbReference type="EMBL" id="CAE0403783.1"/>
    </source>
</evidence>
<dbReference type="InterPro" id="IPR011992">
    <property type="entry name" value="EF-hand-dom_pair"/>
</dbReference>
<dbReference type="InterPro" id="IPR018488">
    <property type="entry name" value="cNMP-bd_CS"/>
</dbReference>
<feature type="domain" description="EF-hand" evidence="3">
    <location>
        <begin position="430"/>
        <end position="465"/>
    </location>
</feature>
<dbReference type="PROSITE" id="PS50222">
    <property type="entry name" value="EF_HAND_2"/>
    <property type="match status" value="4"/>
</dbReference>
<evidence type="ECO:0008006" key="5">
    <source>
        <dbReference type="Google" id="ProtNLM"/>
    </source>
</evidence>
<feature type="domain" description="EF-hand" evidence="3">
    <location>
        <begin position="222"/>
        <end position="257"/>
    </location>
</feature>
<dbReference type="PRINTS" id="PR00103">
    <property type="entry name" value="CAMPKINASE"/>
</dbReference>
<feature type="domain" description="Cyclic nucleotide-binding" evidence="2">
    <location>
        <begin position="283"/>
        <end position="409"/>
    </location>
</feature>
<dbReference type="Gene3D" id="2.60.120.10">
    <property type="entry name" value="Jelly Rolls"/>
    <property type="match status" value="2"/>
</dbReference>
<dbReference type="Gene3D" id="1.10.238.10">
    <property type="entry name" value="EF-hand"/>
    <property type="match status" value="2"/>
</dbReference>
<feature type="domain" description="Cyclic nucleotide-binding" evidence="2">
    <location>
        <begin position="39"/>
        <end position="164"/>
    </location>
</feature>
<dbReference type="InterPro" id="IPR018490">
    <property type="entry name" value="cNMP-bd_dom_sf"/>
</dbReference>
<dbReference type="EMBL" id="HBIM01002255">
    <property type="protein sequence ID" value="CAE0403783.1"/>
    <property type="molecule type" value="Transcribed_RNA"/>
</dbReference>
<dbReference type="GO" id="GO:0005509">
    <property type="term" value="F:calcium ion binding"/>
    <property type="evidence" value="ECO:0007669"/>
    <property type="project" value="InterPro"/>
</dbReference>
<proteinExistence type="predicted"/>
<evidence type="ECO:0000259" key="2">
    <source>
        <dbReference type="PROSITE" id="PS50042"/>
    </source>
</evidence>
<dbReference type="InterPro" id="IPR014710">
    <property type="entry name" value="RmlC-like_jellyroll"/>
</dbReference>
<dbReference type="InterPro" id="IPR050503">
    <property type="entry name" value="cAMP-dep_PK_reg_su-like"/>
</dbReference>
<feature type="domain" description="EF-hand" evidence="3">
    <location>
        <begin position="185"/>
        <end position="220"/>
    </location>
</feature>